<dbReference type="Gene3D" id="1.10.10.60">
    <property type="entry name" value="Homeodomain-like"/>
    <property type="match status" value="1"/>
</dbReference>
<evidence type="ECO:0000313" key="5">
    <source>
        <dbReference type="Proteomes" id="UP001165074"/>
    </source>
</evidence>
<dbReference type="Pfam" id="PF12833">
    <property type="entry name" value="HTH_18"/>
    <property type="match status" value="1"/>
</dbReference>
<evidence type="ECO:0000259" key="3">
    <source>
        <dbReference type="PROSITE" id="PS01124"/>
    </source>
</evidence>
<name>A0A9W6SAC8_9ACTN</name>
<sequence length="328" mass="35132">MASPDRLVLLVVYPGIQMLDAVGPAEVFSLAGIGLRGRGYRLLVASPDGRSVRSDSGLRLEVDAALSDVTEPVDTLIVAGGFGFDTATTPELLDTIGLLARRARRVCSVCSGAFLLAAAGLLAGRSATTHWLMCGDLARRYPETTVEPDRIFVRDGDVYTSAGVTAGIDLALALVESDHGAETARAVAQALLVFLQRPGGQSQFSARLDHGVATGSPLRPVLDAITADPAADHSVPRLAERAHMSERHLGRLFGEQTGTTPARFVERVRVEAARDLLERSTLPVEGVSQRTGFGSDETMRRAFLRVLGVAPRDYRDRFRSAHPPQEVL</sequence>
<feature type="domain" description="HTH araC/xylS-type" evidence="3">
    <location>
        <begin position="219"/>
        <end position="317"/>
    </location>
</feature>
<evidence type="ECO:0000256" key="1">
    <source>
        <dbReference type="ARBA" id="ARBA00023015"/>
    </source>
</evidence>
<keyword evidence="1" id="KW-0805">Transcription regulation</keyword>
<dbReference type="Gene3D" id="3.40.50.880">
    <property type="match status" value="1"/>
</dbReference>
<gene>
    <name evidence="4" type="ORF">Airi02_078870</name>
</gene>
<evidence type="ECO:0000256" key="2">
    <source>
        <dbReference type="ARBA" id="ARBA00023163"/>
    </source>
</evidence>
<dbReference type="GO" id="GO:0043565">
    <property type="term" value="F:sequence-specific DNA binding"/>
    <property type="evidence" value="ECO:0007669"/>
    <property type="project" value="InterPro"/>
</dbReference>
<comment type="caution">
    <text evidence="4">The sequence shown here is derived from an EMBL/GenBank/DDBJ whole genome shotgun (WGS) entry which is preliminary data.</text>
</comment>
<accession>A0A9W6SAC8</accession>
<dbReference type="EMBL" id="BSTK01000015">
    <property type="protein sequence ID" value="GLY89958.1"/>
    <property type="molecule type" value="Genomic_DNA"/>
</dbReference>
<dbReference type="PROSITE" id="PS01124">
    <property type="entry name" value="HTH_ARAC_FAMILY_2"/>
    <property type="match status" value="1"/>
</dbReference>
<dbReference type="InterPro" id="IPR009057">
    <property type="entry name" value="Homeodomain-like_sf"/>
</dbReference>
<keyword evidence="5" id="KW-1185">Reference proteome</keyword>
<dbReference type="Pfam" id="PF01965">
    <property type="entry name" value="DJ-1_PfpI"/>
    <property type="match status" value="1"/>
</dbReference>
<dbReference type="Proteomes" id="UP001165074">
    <property type="component" value="Unassembled WGS sequence"/>
</dbReference>
<dbReference type="InterPro" id="IPR018060">
    <property type="entry name" value="HTH_AraC"/>
</dbReference>
<dbReference type="SUPFAM" id="SSF52317">
    <property type="entry name" value="Class I glutamine amidotransferase-like"/>
    <property type="match status" value="1"/>
</dbReference>
<evidence type="ECO:0000313" key="4">
    <source>
        <dbReference type="EMBL" id="GLY89958.1"/>
    </source>
</evidence>
<dbReference type="InterPro" id="IPR052158">
    <property type="entry name" value="INH-QAR"/>
</dbReference>
<keyword evidence="2" id="KW-0804">Transcription</keyword>
<dbReference type="AlphaFoldDB" id="A0A9W6SAC8"/>
<dbReference type="InterPro" id="IPR002818">
    <property type="entry name" value="DJ-1/PfpI"/>
</dbReference>
<dbReference type="RefSeq" id="WP_285580556.1">
    <property type="nucleotide sequence ID" value="NZ_BSTK01000015.1"/>
</dbReference>
<dbReference type="GO" id="GO:0003700">
    <property type="term" value="F:DNA-binding transcription factor activity"/>
    <property type="evidence" value="ECO:0007669"/>
    <property type="project" value="InterPro"/>
</dbReference>
<dbReference type="SUPFAM" id="SSF46689">
    <property type="entry name" value="Homeodomain-like"/>
    <property type="match status" value="2"/>
</dbReference>
<organism evidence="4 5">
    <name type="scientific">Actinoallomurus iriomotensis</name>
    <dbReference type="NCBI Taxonomy" id="478107"/>
    <lineage>
        <taxon>Bacteria</taxon>
        <taxon>Bacillati</taxon>
        <taxon>Actinomycetota</taxon>
        <taxon>Actinomycetes</taxon>
        <taxon>Streptosporangiales</taxon>
        <taxon>Thermomonosporaceae</taxon>
        <taxon>Actinoallomurus</taxon>
    </lineage>
</organism>
<dbReference type="InterPro" id="IPR029062">
    <property type="entry name" value="Class_I_gatase-like"/>
</dbReference>
<proteinExistence type="predicted"/>
<dbReference type="PANTHER" id="PTHR43130">
    <property type="entry name" value="ARAC-FAMILY TRANSCRIPTIONAL REGULATOR"/>
    <property type="match status" value="1"/>
</dbReference>
<dbReference type="SMART" id="SM00342">
    <property type="entry name" value="HTH_ARAC"/>
    <property type="match status" value="1"/>
</dbReference>
<dbReference type="CDD" id="cd03137">
    <property type="entry name" value="GATase1_AraC_1"/>
    <property type="match status" value="1"/>
</dbReference>
<protein>
    <submittedName>
        <fullName evidence="4">Transcription regulator, AraC family protein</fullName>
    </submittedName>
</protein>
<reference evidence="4" key="1">
    <citation type="submission" date="2023-03" db="EMBL/GenBank/DDBJ databases">
        <title>Actinoallomurus iriomotensis NBRC 103684.</title>
        <authorList>
            <person name="Ichikawa N."/>
            <person name="Sato H."/>
            <person name="Tonouchi N."/>
        </authorList>
    </citation>
    <scope>NUCLEOTIDE SEQUENCE</scope>
    <source>
        <strain evidence="4">NBRC 103684</strain>
    </source>
</reference>
<dbReference type="PANTHER" id="PTHR43130:SF3">
    <property type="entry name" value="HTH-TYPE TRANSCRIPTIONAL REGULATOR RV1931C"/>
    <property type="match status" value="1"/>
</dbReference>